<keyword evidence="4" id="KW-1185">Reference proteome</keyword>
<gene>
    <name evidence="3" type="ORF">IV64_GL002740</name>
</gene>
<comment type="caution">
    <text evidence="3">The sequence shown here is derived from an EMBL/GenBank/DDBJ whole genome shotgun (WGS) entry which is preliminary data.</text>
</comment>
<feature type="region of interest" description="Disordered" evidence="1">
    <location>
        <begin position="91"/>
        <end position="111"/>
    </location>
</feature>
<evidence type="ECO:0000256" key="1">
    <source>
        <dbReference type="SAM" id="MobiDB-lite"/>
    </source>
</evidence>
<proteinExistence type="predicted"/>
<keyword evidence="2" id="KW-1133">Transmembrane helix</keyword>
<accession>A0A0R2MHS9</accession>
<protein>
    <submittedName>
        <fullName evidence="3">Uncharacterized protein</fullName>
    </submittedName>
</protein>
<feature type="transmembrane region" description="Helical" evidence="2">
    <location>
        <begin position="41"/>
        <end position="60"/>
    </location>
</feature>
<dbReference type="PATRIC" id="fig|942150.3.peg.2851"/>
<keyword evidence="2" id="KW-0472">Membrane</keyword>
<organism evidence="3 4">
    <name type="scientific">Lactiplantibacillus xiangfangensis</name>
    <dbReference type="NCBI Taxonomy" id="942150"/>
    <lineage>
        <taxon>Bacteria</taxon>
        <taxon>Bacillati</taxon>
        <taxon>Bacillota</taxon>
        <taxon>Bacilli</taxon>
        <taxon>Lactobacillales</taxon>
        <taxon>Lactobacillaceae</taxon>
        <taxon>Lactiplantibacillus</taxon>
    </lineage>
</organism>
<dbReference type="EMBL" id="JQCL01000057">
    <property type="protein sequence ID" value="KRO11043.1"/>
    <property type="molecule type" value="Genomic_DNA"/>
</dbReference>
<evidence type="ECO:0000313" key="3">
    <source>
        <dbReference type="EMBL" id="KRO11043.1"/>
    </source>
</evidence>
<keyword evidence="2" id="KW-0812">Transmembrane</keyword>
<dbReference type="AlphaFoldDB" id="A0A0R2MHS9"/>
<reference evidence="3 4" key="1">
    <citation type="journal article" date="2015" name="Genome Announc.">
        <title>Expanding the biotechnology potential of lactobacilli through comparative genomics of 213 strains and associated genera.</title>
        <authorList>
            <person name="Sun Z."/>
            <person name="Harris H.M."/>
            <person name="McCann A."/>
            <person name="Guo C."/>
            <person name="Argimon S."/>
            <person name="Zhang W."/>
            <person name="Yang X."/>
            <person name="Jeffery I.B."/>
            <person name="Cooney J.C."/>
            <person name="Kagawa T.F."/>
            <person name="Liu W."/>
            <person name="Song Y."/>
            <person name="Salvetti E."/>
            <person name="Wrobel A."/>
            <person name="Rasinkangas P."/>
            <person name="Parkhill J."/>
            <person name="Rea M.C."/>
            <person name="O'Sullivan O."/>
            <person name="Ritari J."/>
            <person name="Douillard F.P."/>
            <person name="Paul Ross R."/>
            <person name="Yang R."/>
            <person name="Briner A.E."/>
            <person name="Felis G.E."/>
            <person name="de Vos W.M."/>
            <person name="Barrangou R."/>
            <person name="Klaenhammer T.R."/>
            <person name="Caufield P.W."/>
            <person name="Cui Y."/>
            <person name="Zhang H."/>
            <person name="O'Toole P.W."/>
        </authorList>
    </citation>
    <scope>NUCLEOTIDE SEQUENCE [LARGE SCALE GENOMIC DNA]</scope>
    <source>
        <strain evidence="3 4">LMG 26013</strain>
    </source>
</reference>
<dbReference type="Proteomes" id="UP000051783">
    <property type="component" value="Unassembled WGS sequence"/>
</dbReference>
<sequence length="111" mass="12358">MGIMLISNYIVVFCLVAVIILNVYLQYALGVMKASVRTARILPISYAIVMPLLIVAVAGITANSALLIVGQLIVAYWLFWLYEWGTKHPQQVRPSKKSETSSMTLSLKKRS</sequence>
<evidence type="ECO:0000313" key="4">
    <source>
        <dbReference type="Proteomes" id="UP000051783"/>
    </source>
</evidence>
<feature type="transmembrane region" description="Helical" evidence="2">
    <location>
        <begin position="66"/>
        <end position="85"/>
    </location>
</feature>
<name>A0A0R2MHS9_9LACO</name>
<feature type="transmembrane region" description="Helical" evidence="2">
    <location>
        <begin position="6"/>
        <end position="29"/>
    </location>
</feature>
<evidence type="ECO:0000256" key="2">
    <source>
        <dbReference type="SAM" id="Phobius"/>
    </source>
</evidence>